<dbReference type="OrthoDB" id="9806511at2"/>
<proteinExistence type="predicted"/>
<protein>
    <recommendedName>
        <fullName evidence="3">2,4-dihydroxyhept-2-ene-1,7-dioic acid aldolase</fullName>
    </recommendedName>
</protein>
<gene>
    <name evidence="1" type="ORF">SAMN05444002_0569</name>
</gene>
<dbReference type="STRING" id="1217970.SAMN05444002_0569"/>
<dbReference type="InterPro" id="IPR014543">
    <property type="entry name" value="UCP028291"/>
</dbReference>
<evidence type="ECO:0008006" key="3">
    <source>
        <dbReference type="Google" id="ProtNLM"/>
    </source>
</evidence>
<accession>A0A1N6EBZ0</accession>
<evidence type="ECO:0000313" key="1">
    <source>
        <dbReference type="EMBL" id="SIN80516.1"/>
    </source>
</evidence>
<dbReference type="RefSeq" id="WP_074254744.1">
    <property type="nucleotide sequence ID" value="NZ_FSRL01000001.1"/>
</dbReference>
<organism evidence="1 2">
    <name type="scientific">Vannielia litorea</name>
    <dbReference type="NCBI Taxonomy" id="1217970"/>
    <lineage>
        <taxon>Bacteria</taxon>
        <taxon>Pseudomonadati</taxon>
        <taxon>Pseudomonadota</taxon>
        <taxon>Alphaproteobacteria</taxon>
        <taxon>Rhodobacterales</taxon>
        <taxon>Paracoccaceae</taxon>
        <taxon>Vannielia</taxon>
    </lineage>
</organism>
<dbReference type="EMBL" id="FSRL01000001">
    <property type="protein sequence ID" value="SIN80516.1"/>
    <property type="molecule type" value="Genomic_DNA"/>
</dbReference>
<dbReference type="Gene3D" id="3.30.310.50">
    <property type="entry name" value="Alpha-D-phosphohexomutase, C-terminal domain"/>
    <property type="match status" value="1"/>
</dbReference>
<reference evidence="2" key="1">
    <citation type="submission" date="2016-11" db="EMBL/GenBank/DDBJ databases">
        <authorList>
            <person name="Varghese N."/>
            <person name="Submissions S."/>
        </authorList>
    </citation>
    <scope>NUCLEOTIDE SEQUENCE [LARGE SCALE GENOMIC DNA]</scope>
    <source>
        <strain evidence="2">DSM 29440</strain>
    </source>
</reference>
<dbReference type="Pfam" id="PF09981">
    <property type="entry name" value="DUF2218"/>
    <property type="match status" value="1"/>
</dbReference>
<dbReference type="PIRSF" id="PIRSF028291">
    <property type="entry name" value="UCP028291"/>
    <property type="match status" value="1"/>
</dbReference>
<sequence>MQEQLHDTGRFATRSASKYMQQLCKHFAHKIDVRYDATSAEAALPPGPATMRAEPEELVIEITAPDEEGLTRARAVIDNHLVRFAFRENFETMDWEGLATAT</sequence>
<name>A0A1N6EBZ0_9RHOB</name>
<keyword evidence="2" id="KW-1185">Reference proteome</keyword>
<dbReference type="Proteomes" id="UP000184932">
    <property type="component" value="Unassembled WGS sequence"/>
</dbReference>
<evidence type="ECO:0000313" key="2">
    <source>
        <dbReference type="Proteomes" id="UP000184932"/>
    </source>
</evidence>
<dbReference type="AlphaFoldDB" id="A0A1N6EBZ0"/>